<sequence length="180" mass="21232">MNKLYIARPRDWSINEEDVFQEKVVITEAKKLKQEKNHNLITIIKEDEYLVEEDLDKVFEELSRSKNHAVCLTEYPTILRTITVTSVDTINKNKKPNQKSIAEEFEREEDLKLIKTEIVEREKEVEIKKWGRKSLPEMNQITWIVSKNGIHIHRVNVAKELLMIIQGICKTISPKDQSQY</sequence>
<evidence type="ECO:0000313" key="2">
    <source>
        <dbReference type="Proteomes" id="UP001153365"/>
    </source>
</evidence>
<dbReference type="AlphaFoldDB" id="A0AAV0AL44"/>
<reference evidence="1" key="1">
    <citation type="submission" date="2022-06" db="EMBL/GenBank/DDBJ databases">
        <authorList>
            <consortium name="SYNGENTA / RWTH Aachen University"/>
        </authorList>
    </citation>
    <scope>NUCLEOTIDE SEQUENCE</scope>
</reference>
<organism evidence="1 2">
    <name type="scientific">Phakopsora pachyrhizi</name>
    <name type="common">Asian soybean rust disease fungus</name>
    <dbReference type="NCBI Taxonomy" id="170000"/>
    <lineage>
        <taxon>Eukaryota</taxon>
        <taxon>Fungi</taxon>
        <taxon>Dikarya</taxon>
        <taxon>Basidiomycota</taxon>
        <taxon>Pucciniomycotina</taxon>
        <taxon>Pucciniomycetes</taxon>
        <taxon>Pucciniales</taxon>
        <taxon>Phakopsoraceae</taxon>
        <taxon>Phakopsora</taxon>
    </lineage>
</organism>
<gene>
    <name evidence="1" type="ORF">PPACK8108_LOCUS2258</name>
</gene>
<keyword evidence="2" id="KW-1185">Reference proteome</keyword>
<name>A0AAV0AL44_PHAPC</name>
<proteinExistence type="predicted"/>
<dbReference type="Proteomes" id="UP001153365">
    <property type="component" value="Unassembled WGS sequence"/>
</dbReference>
<protein>
    <submittedName>
        <fullName evidence="1">Uncharacterized protein</fullName>
    </submittedName>
</protein>
<dbReference type="EMBL" id="CALTRL010000388">
    <property type="protein sequence ID" value="CAH7667828.1"/>
    <property type="molecule type" value="Genomic_DNA"/>
</dbReference>
<accession>A0AAV0AL44</accession>
<evidence type="ECO:0000313" key="1">
    <source>
        <dbReference type="EMBL" id="CAH7667828.1"/>
    </source>
</evidence>
<comment type="caution">
    <text evidence="1">The sequence shown here is derived from an EMBL/GenBank/DDBJ whole genome shotgun (WGS) entry which is preliminary data.</text>
</comment>